<evidence type="ECO:0000256" key="9">
    <source>
        <dbReference type="ARBA" id="ARBA00034529"/>
    </source>
</evidence>
<dbReference type="GO" id="GO:0035999">
    <property type="term" value="P:tetrahydrofolate interconversion"/>
    <property type="evidence" value="ECO:0007669"/>
    <property type="project" value="UniProtKB-UniPathway"/>
</dbReference>
<comment type="cofactor">
    <cofactor evidence="1">
        <name>FAD</name>
        <dbReference type="ChEBI" id="CHEBI:57692"/>
    </cofactor>
</comment>
<protein>
    <recommendedName>
        <fullName evidence="9">methylenetetrahydrofolate reductase (NADH)</fullName>
        <ecNumber evidence="9">1.5.1.54</ecNumber>
    </recommendedName>
</protein>
<comment type="pathway">
    <text evidence="2 10">One-carbon metabolism; tetrahydrofolate interconversion.</text>
</comment>
<evidence type="ECO:0000256" key="3">
    <source>
        <dbReference type="ARBA" id="ARBA00006743"/>
    </source>
</evidence>
<dbReference type="Pfam" id="PF02219">
    <property type="entry name" value="MTHFR"/>
    <property type="match status" value="1"/>
</dbReference>
<name>A0A8H3WZK3_GIGMA</name>
<evidence type="ECO:0000256" key="5">
    <source>
        <dbReference type="ARBA" id="ARBA00022827"/>
    </source>
</evidence>
<evidence type="ECO:0000256" key="10">
    <source>
        <dbReference type="RuleBase" id="RU004254"/>
    </source>
</evidence>
<dbReference type="EC" id="1.5.1.54" evidence="9"/>
<dbReference type="SUPFAM" id="SSF51730">
    <property type="entry name" value="FAD-linked oxidoreductase"/>
    <property type="match status" value="1"/>
</dbReference>
<dbReference type="GO" id="GO:0071949">
    <property type="term" value="F:FAD binding"/>
    <property type="evidence" value="ECO:0007669"/>
    <property type="project" value="TreeGrafter"/>
</dbReference>
<reference evidence="12 13" key="1">
    <citation type="journal article" date="2019" name="Environ. Microbiol.">
        <title>At the nexus of three kingdoms: the genome of the mycorrhizal fungus Gigaspora margarita provides insights into plant, endobacterial and fungal interactions.</title>
        <authorList>
            <person name="Venice F."/>
            <person name="Ghignone S."/>
            <person name="Salvioli di Fossalunga A."/>
            <person name="Amselem J."/>
            <person name="Novero M."/>
            <person name="Xianan X."/>
            <person name="Sedzielewska Toro K."/>
            <person name="Morin E."/>
            <person name="Lipzen A."/>
            <person name="Grigoriev I.V."/>
            <person name="Henrissat B."/>
            <person name="Martin F.M."/>
            <person name="Bonfante P."/>
        </authorList>
    </citation>
    <scope>NUCLEOTIDE SEQUENCE [LARGE SCALE GENOMIC DNA]</scope>
    <source>
        <strain evidence="12 13">BEG34</strain>
    </source>
</reference>
<dbReference type="PANTHER" id="PTHR45754">
    <property type="entry name" value="METHYLENETETRAHYDROFOLATE REDUCTASE"/>
    <property type="match status" value="1"/>
</dbReference>
<feature type="domain" description="MTHFR SAM-binding regulatory" evidence="11">
    <location>
        <begin position="328"/>
        <end position="590"/>
    </location>
</feature>
<dbReference type="FunFam" id="3.20.20.220:FF:000002">
    <property type="entry name" value="Methylenetetrahydrofolate reductase"/>
    <property type="match status" value="1"/>
</dbReference>
<evidence type="ECO:0000313" key="12">
    <source>
        <dbReference type="EMBL" id="KAF0387794.1"/>
    </source>
</evidence>
<dbReference type="GO" id="GO:0009086">
    <property type="term" value="P:methionine biosynthetic process"/>
    <property type="evidence" value="ECO:0007669"/>
    <property type="project" value="InterPro"/>
</dbReference>
<evidence type="ECO:0000256" key="2">
    <source>
        <dbReference type="ARBA" id="ARBA00004777"/>
    </source>
</evidence>
<dbReference type="OrthoDB" id="16284at2759"/>
<keyword evidence="7" id="KW-0560">Oxidoreductase</keyword>
<evidence type="ECO:0000259" key="11">
    <source>
        <dbReference type="Pfam" id="PF21895"/>
    </source>
</evidence>
<dbReference type="CDD" id="cd00537">
    <property type="entry name" value="MTHFR"/>
    <property type="match status" value="1"/>
</dbReference>
<dbReference type="InterPro" id="IPR004621">
    <property type="entry name" value="Fadh2_euk"/>
</dbReference>
<dbReference type="InterPro" id="IPR029041">
    <property type="entry name" value="FAD-linked_oxidoreductase-like"/>
</dbReference>
<dbReference type="InterPro" id="IPR053806">
    <property type="entry name" value="MTHFR_C"/>
</dbReference>
<keyword evidence="6" id="KW-0521">NADP</keyword>
<dbReference type="Pfam" id="PF21895">
    <property type="entry name" value="MTHFR_C"/>
    <property type="match status" value="1"/>
</dbReference>
<dbReference type="GO" id="GO:0005829">
    <property type="term" value="C:cytosol"/>
    <property type="evidence" value="ECO:0007669"/>
    <property type="project" value="InterPro"/>
</dbReference>
<evidence type="ECO:0000256" key="8">
    <source>
        <dbReference type="ARBA" id="ARBA00023027"/>
    </source>
</evidence>
<keyword evidence="8" id="KW-0520">NAD</keyword>
<dbReference type="EMBL" id="WTPW01002290">
    <property type="protein sequence ID" value="KAF0387794.1"/>
    <property type="molecule type" value="Genomic_DNA"/>
</dbReference>
<accession>A0A8H3WZK3</accession>
<keyword evidence="13" id="KW-1185">Reference proteome</keyword>
<evidence type="ECO:0000313" key="13">
    <source>
        <dbReference type="Proteomes" id="UP000439903"/>
    </source>
</evidence>
<gene>
    <name evidence="12" type="ORF">F8M41_011153</name>
</gene>
<organism evidence="12 13">
    <name type="scientific">Gigaspora margarita</name>
    <dbReference type="NCBI Taxonomy" id="4874"/>
    <lineage>
        <taxon>Eukaryota</taxon>
        <taxon>Fungi</taxon>
        <taxon>Fungi incertae sedis</taxon>
        <taxon>Mucoromycota</taxon>
        <taxon>Glomeromycotina</taxon>
        <taxon>Glomeromycetes</taxon>
        <taxon>Diversisporales</taxon>
        <taxon>Gigasporaceae</taxon>
        <taxon>Gigaspora</taxon>
    </lineage>
</organism>
<dbReference type="NCBIfam" id="TIGR00677">
    <property type="entry name" value="fadh2_euk"/>
    <property type="match status" value="1"/>
</dbReference>
<comment type="caution">
    <text evidence="12">The sequence shown here is derived from an EMBL/GenBank/DDBJ whole genome shotgun (WGS) entry which is preliminary data.</text>
</comment>
<evidence type="ECO:0000256" key="1">
    <source>
        <dbReference type="ARBA" id="ARBA00001974"/>
    </source>
</evidence>
<dbReference type="Proteomes" id="UP000439903">
    <property type="component" value="Unassembled WGS sequence"/>
</dbReference>
<evidence type="ECO:0000256" key="6">
    <source>
        <dbReference type="ARBA" id="ARBA00022857"/>
    </source>
</evidence>
<dbReference type="InterPro" id="IPR003171">
    <property type="entry name" value="Mehydrof_redctse-like"/>
</dbReference>
<evidence type="ECO:0000256" key="4">
    <source>
        <dbReference type="ARBA" id="ARBA00022630"/>
    </source>
</evidence>
<dbReference type="InterPro" id="IPR004620">
    <property type="entry name" value="MTHF_reductase_bac"/>
</dbReference>
<dbReference type="UniPathway" id="UPA00193"/>
<sequence length="596" mass="68423">MKIIDKINAHKSTDPFFSFEFFPPKTDDGLSNLYVRLKRMSVLDPLFVSFTWGAGGSTAERTTEMCTTAQGLFGLETCMHLTCTNVVDEILEEALNEAKNSGIQNILALRGDPPRGQDSWTPSDGNFLHAIDLVKCIRKKYNDWFCIGVAGYPEGHPDSDDKDQDLRYLKEKVDAGADFIITQLFYDVDSFVEWEKECRKIGITVPIIPGIMPIQGYNSFRRVTNLCKINIPTDILNALEQIRHDDQAIKDYGVSLAISMITILHEKHNVNGFHFCTLNLEKSVRLILEKMGFVPTEEERNLKRSIKRRPSVGYVANDIIRQEPDGSVPAAKPIIWKEQSEDYLGRSDDWDNFPNGRWGNSKSPAFGELDVYGMSLRISRDQALEYWGEPKTLDDIIQIFKSYILCEIPVFPWSEDPISKETDVIRSNLIKLNELGYLTVSSQPAVNGVKSDDKDFGWGPKGGYIYQKFFVEFFVNQEKFDKLIQIIDENCWITYYAAKRSHAFKTNMKEETSTAVTWGVFPGKEIVQPTIIEEVSFNAWKEVAFELWSEWERLYPKDSTTQKLLKEIGDNWWLVNLVYNDYVNPEGVWEFFFGIE</sequence>
<keyword evidence="5" id="KW-0274">FAD</keyword>
<dbReference type="AlphaFoldDB" id="A0A8H3WZK3"/>
<dbReference type="Gene3D" id="3.20.20.220">
    <property type="match status" value="1"/>
</dbReference>
<dbReference type="PANTHER" id="PTHR45754:SF1">
    <property type="entry name" value="METHYLENETETRAHYDROFOLATE REDUCTASE 1"/>
    <property type="match status" value="1"/>
</dbReference>
<comment type="similarity">
    <text evidence="3">Belongs to the methylenetetrahydrofolate reductase family.</text>
</comment>
<keyword evidence="4" id="KW-0285">Flavoprotein</keyword>
<evidence type="ECO:0000256" key="7">
    <source>
        <dbReference type="ARBA" id="ARBA00023002"/>
    </source>
</evidence>
<dbReference type="NCBIfam" id="TIGR00676">
    <property type="entry name" value="fadh2"/>
    <property type="match status" value="1"/>
</dbReference>
<proteinExistence type="inferred from homology"/>
<dbReference type="GO" id="GO:0106312">
    <property type="term" value="F:methylenetetrahydrofolate reductase (NADH) activity"/>
    <property type="evidence" value="ECO:0007669"/>
    <property type="project" value="UniProtKB-EC"/>
</dbReference>